<dbReference type="CDD" id="cd06170">
    <property type="entry name" value="LuxR_C_like"/>
    <property type="match status" value="1"/>
</dbReference>
<keyword evidence="7" id="KW-1185">Reference proteome</keyword>
<dbReference type="InterPro" id="IPR035965">
    <property type="entry name" value="PAS-like_dom_sf"/>
</dbReference>
<dbReference type="PROSITE" id="PS00622">
    <property type="entry name" value="HTH_LUXR_1"/>
    <property type="match status" value="1"/>
</dbReference>
<dbReference type="InterPro" id="IPR016032">
    <property type="entry name" value="Sig_transdc_resp-reg_C-effctor"/>
</dbReference>
<feature type="domain" description="PAS" evidence="5">
    <location>
        <begin position="36"/>
        <end position="103"/>
    </location>
</feature>
<dbReference type="InterPro" id="IPR000792">
    <property type="entry name" value="Tscrpt_reg_LuxR_C"/>
</dbReference>
<evidence type="ECO:0000256" key="2">
    <source>
        <dbReference type="ARBA" id="ARBA00023125"/>
    </source>
</evidence>
<keyword evidence="2" id="KW-0238">DNA-binding</keyword>
<dbReference type="OrthoDB" id="1727128at2"/>
<dbReference type="Gene3D" id="3.30.450.20">
    <property type="entry name" value="PAS domain"/>
    <property type="match status" value="1"/>
</dbReference>
<reference evidence="6 7" key="1">
    <citation type="submission" date="2016-10" db="EMBL/GenBank/DDBJ databases">
        <authorList>
            <person name="de Groot N.N."/>
        </authorList>
    </citation>
    <scope>NUCLEOTIDE SEQUENCE [LARGE SCALE GENOMIC DNA]</scope>
    <source>
        <strain evidence="6 7">DSM 19938</strain>
    </source>
</reference>
<dbReference type="GO" id="GO:0006355">
    <property type="term" value="P:regulation of DNA-templated transcription"/>
    <property type="evidence" value="ECO:0007669"/>
    <property type="project" value="InterPro"/>
</dbReference>
<dbReference type="PROSITE" id="PS50043">
    <property type="entry name" value="HTH_LUXR_2"/>
    <property type="match status" value="1"/>
</dbReference>
<feature type="domain" description="HTH luxR-type" evidence="4">
    <location>
        <begin position="200"/>
        <end position="265"/>
    </location>
</feature>
<evidence type="ECO:0000259" key="5">
    <source>
        <dbReference type="PROSITE" id="PS50112"/>
    </source>
</evidence>
<dbReference type="Pfam" id="PF00196">
    <property type="entry name" value="GerE"/>
    <property type="match status" value="1"/>
</dbReference>
<dbReference type="SUPFAM" id="SSF46894">
    <property type="entry name" value="C-terminal effector domain of the bipartite response regulators"/>
    <property type="match status" value="1"/>
</dbReference>
<dbReference type="InterPro" id="IPR036388">
    <property type="entry name" value="WH-like_DNA-bd_sf"/>
</dbReference>
<dbReference type="SMART" id="SM00421">
    <property type="entry name" value="HTH_LUXR"/>
    <property type="match status" value="1"/>
</dbReference>
<accession>A0A1H6VIP9</accession>
<dbReference type="Gene3D" id="1.10.10.10">
    <property type="entry name" value="Winged helix-like DNA-binding domain superfamily/Winged helix DNA-binding domain"/>
    <property type="match status" value="1"/>
</dbReference>
<dbReference type="PROSITE" id="PS50112">
    <property type="entry name" value="PAS"/>
    <property type="match status" value="1"/>
</dbReference>
<dbReference type="PANTHER" id="PTHR44688:SF16">
    <property type="entry name" value="DNA-BINDING TRANSCRIPTIONAL ACTIVATOR DEVR_DOSR"/>
    <property type="match status" value="1"/>
</dbReference>
<evidence type="ECO:0000313" key="7">
    <source>
        <dbReference type="Proteomes" id="UP000199532"/>
    </source>
</evidence>
<dbReference type="RefSeq" id="WP_090336417.1">
    <property type="nucleotide sequence ID" value="NZ_FNXY01000004.1"/>
</dbReference>
<evidence type="ECO:0000259" key="4">
    <source>
        <dbReference type="PROSITE" id="PS50043"/>
    </source>
</evidence>
<organism evidence="6 7">
    <name type="scientific">Dyadobacter koreensis</name>
    <dbReference type="NCBI Taxonomy" id="408657"/>
    <lineage>
        <taxon>Bacteria</taxon>
        <taxon>Pseudomonadati</taxon>
        <taxon>Bacteroidota</taxon>
        <taxon>Cytophagia</taxon>
        <taxon>Cytophagales</taxon>
        <taxon>Spirosomataceae</taxon>
        <taxon>Dyadobacter</taxon>
    </lineage>
</organism>
<sequence>MKKDAASWLNYIEATRNKDFEPEELMVEGKESVLNFNQQFLSVFHHSIPIIYMLDYRSGKYMSMSHSVKSLLGYTSDDFMKEGVSILVENYHKEDLKLYNEKIFSERLSILKQIPATEHKNHIFSYNFRIHDIKGRVVNLLQRNCFIRSDENGNPLIAFGMVINVDHYRNSTKTIQLVDKINPDYPDQLPQTIIKNFYYANQEDQLLTKREKEVLLWMADGLSTKEIAARLFVSEHTVINHRRNMNQKTNTPNATALVGYAIKNGII</sequence>
<dbReference type="Proteomes" id="UP000199532">
    <property type="component" value="Unassembled WGS sequence"/>
</dbReference>
<dbReference type="PRINTS" id="PR00038">
    <property type="entry name" value="HTHLUXR"/>
</dbReference>
<dbReference type="STRING" id="408657.SAMN04487995_3145"/>
<name>A0A1H6VIP9_9BACT</name>
<gene>
    <name evidence="6" type="ORF">SAMN04487995_3145</name>
</gene>
<evidence type="ECO:0000313" key="6">
    <source>
        <dbReference type="EMBL" id="SEJ03556.1"/>
    </source>
</evidence>
<dbReference type="SUPFAM" id="SSF55785">
    <property type="entry name" value="PYP-like sensor domain (PAS domain)"/>
    <property type="match status" value="1"/>
</dbReference>
<dbReference type="EMBL" id="FNXY01000004">
    <property type="protein sequence ID" value="SEJ03556.1"/>
    <property type="molecule type" value="Genomic_DNA"/>
</dbReference>
<proteinExistence type="predicted"/>
<keyword evidence="3" id="KW-0804">Transcription</keyword>
<keyword evidence="1" id="KW-0805">Transcription regulation</keyword>
<evidence type="ECO:0000256" key="3">
    <source>
        <dbReference type="ARBA" id="ARBA00023163"/>
    </source>
</evidence>
<dbReference type="PANTHER" id="PTHR44688">
    <property type="entry name" value="DNA-BINDING TRANSCRIPTIONAL ACTIVATOR DEVR_DOSR"/>
    <property type="match status" value="1"/>
</dbReference>
<evidence type="ECO:0000256" key="1">
    <source>
        <dbReference type="ARBA" id="ARBA00023015"/>
    </source>
</evidence>
<dbReference type="InterPro" id="IPR000014">
    <property type="entry name" value="PAS"/>
</dbReference>
<protein>
    <submittedName>
        <fullName evidence="6">Regulatory protein, luxR family</fullName>
    </submittedName>
</protein>
<dbReference type="GO" id="GO:0003677">
    <property type="term" value="F:DNA binding"/>
    <property type="evidence" value="ECO:0007669"/>
    <property type="project" value="UniProtKB-KW"/>
</dbReference>
<dbReference type="AlphaFoldDB" id="A0A1H6VIP9"/>